<evidence type="ECO:0000313" key="3">
    <source>
        <dbReference type="EMBL" id="MBW0559948.1"/>
    </source>
</evidence>
<evidence type="ECO:0000313" key="4">
    <source>
        <dbReference type="Proteomes" id="UP000765509"/>
    </source>
</evidence>
<proteinExistence type="predicted"/>
<dbReference type="EMBL" id="AVOT02068876">
    <property type="protein sequence ID" value="MBW0559948.1"/>
    <property type="molecule type" value="Genomic_DNA"/>
</dbReference>
<dbReference type="OrthoDB" id="3132747at2759"/>
<dbReference type="AlphaFoldDB" id="A0A9Q3JD49"/>
<dbReference type="Pfam" id="PF20515">
    <property type="entry name" value="2OG-FeII_Oxy_6"/>
    <property type="match status" value="1"/>
</dbReference>
<organism evidence="3 4">
    <name type="scientific">Austropuccinia psidii MF-1</name>
    <dbReference type="NCBI Taxonomy" id="1389203"/>
    <lineage>
        <taxon>Eukaryota</taxon>
        <taxon>Fungi</taxon>
        <taxon>Dikarya</taxon>
        <taxon>Basidiomycota</taxon>
        <taxon>Pucciniomycotina</taxon>
        <taxon>Pucciniomycetes</taxon>
        <taxon>Pucciniales</taxon>
        <taxon>Sphaerophragmiaceae</taxon>
        <taxon>Austropuccinia</taxon>
    </lineage>
</organism>
<sequence length="106" mass="12088">MKGIGVCPGSDYGKSPGVYSRKPGLTPHQSSTDNDQWTKLHQYDKFIYSIISHFSRLAENENQSLMEAAKLPNLSHLEWTSANLKQEFKSFTNVIVNQDEFFNNPH</sequence>
<keyword evidence="4" id="KW-1185">Reference proteome</keyword>
<dbReference type="Proteomes" id="UP000765509">
    <property type="component" value="Unassembled WGS sequence"/>
</dbReference>
<evidence type="ECO:0000256" key="1">
    <source>
        <dbReference type="SAM" id="MobiDB-lite"/>
    </source>
</evidence>
<comment type="caution">
    <text evidence="3">The sequence shown here is derived from an EMBL/GenBank/DDBJ whole genome shotgun (WGS) entry which is preliminary data.</text>
</comment>
<feature type="region of interest" description="Disordered" evidence="1">
    <location>
        <begin position="1"/>
        <end position="34"/>
    </location>
</feature>
<feature type="domain" description="Tet-like 2OG-Fe(II) oxygenase" evidence="2">
    <location>
        <begin position="9"/>
        <end position="106"/>
    </location>
</feature>
<dbReference type="InterPro" id="IPR046798">
    <property type="entry name" value="2OG-FeII_Oxy_6"/>
</dbReference>
<protein>
    <recommendedName>
        <fullName evidence="2">Tet-like 2OG-Fe(II) oxygenase domain-containing protein</fullName>
    </recommendedName>
</protein>
<reference evidence="3" key="1">
    <citation type="submission" date="2021-03" db="EMBL/GenBank/DDBJ databases">
        <title>Draft genome sequence of rust myrtle Austropuccinia psidii MF-1, a brazilian biotype.</title>
        <authorList>
            <person name="Quecine M.C."/>
            <person name="Pachon D.M.R."/>
            <person name="Bonatelli M.L."/>
            <person name="Correr F.H."/>
            <person name="Franceschini L.M."/>
            <person name="Leite T.F."/>
            <person name="Margarido G.R.A."/>
            <person name="Almeida C.A."/>
            <person name="Ferrarezi J.A."/>
            <person name="Labate C.A."/>
        </authorList>
    </citation>
    <scope>NUCLEOTIDE SEQUENCE</scope>
    <source>
        <strain evidence="3">MF-1</strain>
    </source>
</reference>
<accession>A0A9Q3JD49</accession>
<name>A0A9Q3JD49_9BASI</name>
<gene>
    <name evidence="3" type="ORF">O181_099663</name>
</gene>
<evidence type="ECO:0000259" key="2">
    <source>
        <dbReference type="Pfam" id="PF20515"/>
    </source>
</evidence>